<dbReference type="PANTHER" id="PTHR17490">
    <property type="entry name" value="SUA5"/>
    <property type="match status" value="1"/>
</dbReference>
<evidence type="ECO:0000256" key="8">
    <source>
        <dbReference type="ARBA" id="ARBA00022695"/>
    </source>
</evidence>
<evidence type="ECO:0000256" key="10">
    <source>
        <dbReference type="ARBA" id="ARBA00022840"/>
    </source>
</evidence>
<evidence type="ECO:0000256" key="12">
    <source>
        <dbReference type="ARBA" id="ARBA00048366"/>
    </source>
</evidence>
<evidence type="ECO:0000256" key="11">
    <source>
        <dbReference type="ARBA" id="ARBA00029774"/>
    </source>
</evidence>
<dbReference type="Pfam" id="PF01300">
    <property type="entry name" value="Sua5_yciO_yrdC"/>
    <property type="match status" value="1"/>
</dbReference>
<reference evidence="16" key="1">
    <citation type="journal article" date="2019" name="Int. J. Syst. Evol. Microbiol.">
        <title>The Global Catalogue of Microorganisms (GCM) 10K type strain sequencing project: providing services to taxonomists for standard genome sequencing and annotation.</title>
        <authorList>
            <consortium name="The Broad Institute Genomics Platform"/>
            <consortium name="The Broad Institute Genome Sequencing Center for Infectious Disease"/>
            <person name="Wu L."/>
            <person name="Ma J."/>
        </authorList>
    </citation>
    <scope>NUCLEOTIDE SEQUENCE [LARGE SCALE GENOMIC DNA]</scope>
    <source>
        <strain evidence="16">CGMCC 1.15111</strain>
    </source>
</reference>
<dbReference type="InterPro" id="IPR005145">
    <property type="entry name" value="Sua5_C"/>
</dbReference>
<dbReference type="InterPro" id="IPR006070">
    <property type="entry name" value="Sua5-like_dom"/>
</dbReference>
<evidence type="ECO:0000256" key="1">
    <source>
        <dbReference type="ARBA" id="ARBA00004496"/>
    </source>
</evidence>
<comment type="function">
    <text evidence="13">Required for the formation of a threonylcarbamoyl group on adenosine at position 37 (t(6)A37) in tRNAs that read codons beginning with adenine.</text>
</comment>
<evidence type="ECO:0000256" key="6">
    <source>
        <dbReference type="ARBA" id="ARBA00022679"/>
    </source>
</evidence>
<evidence type="ECO:0000256" key="3">
    <source>
        <dbReference type="ARBA" id="ARBA00012584"/>
    </source>
</evidence>
<gene>
    <name evidence="15" type="ORF">GCM10011340_20500</name>
</gene>
<dbReference type="SUPFAM" id="SSF55821">
    <property type="entry name" value="YrdC/RibB"/>
    <property type="match status" value="1"/>
</dbReference>
<feature type="domain" description="YrdC-like" evidence="14">
    <location>
        <begin position="5"/>
        <end position="191"/>
    </location>
</feature>
<evidence type="ECO:0000256" key="13">
    <source>
        <dbReference type="PIRNR" id="PIRNR004930"/>
    </source>
</evidence>
<dbReference type="Proteomes" id="UP000658258">
    <property type="component" value="Unassembled WGS sequence"/>
</dbReference>
<dbReference type="InterPro" id="IPR050156">
    <property type="entry name" value="TC-AMP_synthase_SUA5"/>
</dbReference>
<evidence type="ECO:0000256" key="5">
    <source>
        <dbReference type="ARBA" id="ARBA00022490"/>
    </source>
</evidence>
<evidence type="ECO:0000313" key="16">
    <source>
        <dbReference type="Proteomes" id="UP000658258"/>
    </source>
</evidence>
<name>A0ABQ3I552_9BACT</name>
<dbReference type="PANTHER" id="PTHR17490:SF16">
    <property type="entry name" value="THREONYLCARBAMOYL-AMP SYNTHASE"/>
    <property type="match status" value="1"/>
</dbReference>
<dbReference type="Gene3D" id="3.90.870.10">
    <property type="entry name" value="DHBP synthase"/>
    <property type="match status" value="1"/>
</dbReference>
<evidence type="ECO:0000313" key="15">
    <source>
        <dbReference type="EMBL" id="GHE65314.1"/>
    </source>
</evidence>
<keyword evidence="9 13" id="KW-0547">Nucleotide-binding</keyword>
<keyword evidence="16" id="KW-1185">Reference proteome</keyword>
<evidence type="ECO:0000256" key="7">
    <source>
        <dbReference type="ARBA" id="ARBA00022694"/>
    </source>
</evidence>
<dbReference type="InterPro" id="IPR038385">
    <property type="entry name" value="Sua5/YwlC_C"/>
</dbReference>
<dbReference type="InterPro" id="IPR010923">
    <property type="entry name" value="T(6)A37_SUA5"/>
</dbReference>
<sequence length="319" mass="34687">MAQIGVDIGRAEEILRQGGLVAIPTETVYGLAGNALKESSVSKIFKAKNRPSFDPLIVHTNSLHKVESFVRYIPDQAIQLAKQFWPGPLTLLLQKKSIVPDLVTSGLDSVAVRIPNHELTLSLLAQLEFPLAAPSANPFGYVSPTTAEHVEAQLGHTVDYILDGGACRVGVESTIVSFLEEKPKVLRLGGLAVEQIEEVIGSVRVNKHSSSSPQAPGMLKSHYAPGKSIVWIDGFNWKAANDFSQIGAIVFQHPLEELPLENQFVLSAKGDLEEAARNLFTALRTMDKNNHIALILTQRVPDVGLGRAINDRLKRATAK</sequence>
<comment type="subcellular location">
    <subcellularLocation>
        <location evidence="1 13">Cytoplasm</location>
    </subcellularLocation>
</comment>
<dbReference type="PROSITE" id="PS51163">
    <property type="entry name" value="YRDC"/>
    <property type="match status" value="1"/>
</dbReference>
<proteinExistence type="inferred from homology"/>
<keyword evidence="7 13" id="KW-0819">tRNA processing</keyword>
<accession>A0ABQ3I552</accession>
<organism evidence="15 16">
    <name type="scientific">Roseivirga thermotolerans</name>
    <dbReference type="NCBI Taxonomy" id="1758176"/>
    <lineage>
        <taxon>Bacteria</taxon>
        <taxon>Pseudomonadati</taxon>
        <taxon>Bacteroidota</taxon>
        <taxon>Cytophagia</taxon>
        <taxon>Cytophagales</taxon>
        <taxon>Roseivirgaceae</taxon>
        <taxon>Roseivirga</taxon>
    </lineage>
</organism>
<dbReference type="EC" id="2.7.7.87" evidence="3 13"/>
<dbReference type="PIRSF" id="PIRSF004930">
    <property type="entry name" value="Tln_factor_SUA5"/>
    <property type="match status" value="1"/>
</dbReference>
<dbReference type="Pfam" id="PF03481">
    <property type="entry name" value="Sua5_C"/>
    <property type="match status" value="1"/>
</dbReference>
<keyword evidence="8 13" id="KW-0548">Nucleotidyltransferase</keyword>
<comment type="similarity">
    <text evidence="2 13">Belongs to the SUA5 family.</text>
</comment>
<evidence type="ECO:0000259" key="14">
    <source>
        <dbReference type="PROSITE" id="PS51163"/>
    </source>
</evidence>
<keyword evidence="5 13" id="KW-0963">Cytoplasm</keyword>
<dbReference type="InterPro" id="IPR017945">
    <property type="entry name" value="DHBP_synth_RibB-like_a/b_dom"/>
</dbReference>
<comment type="caution">
    <text evidence="15">The sequence shown here is derived from an EMBL/GenBank/DDBJ whole genome shotgun (WGS) entry which is preliminary data.</text>
</comment>
<dbReference type="NCBIfam" id="TIGR00057">
    <property type="entry name" value="L-threonylcarbamoyladenylate synthase"/>
    <property type="match status" value="1"/>
</dbReference>
<evidence type="ECO:0000256" key="4">
    <source>
        <dbReference type="ARBA" id="ARBA00015492"/>
    </source>
</evidence>
<keyword evidence="6 13" id="KW-0808">Transferase</keyword>
<evidence type="ECO:0000256" key="2">
    <source>
        <dbReference type="ARBA" id="ARBA00007663"/>
    </source>
</evidence>
<keyword evidence="10 13" id="KW-0067">ATP-binding</keyword>
<comment type="catalytic activity">
    <reaction evidence="12 13">
        <text>L-threonine + hydrogencarbonate + ATP = L-threonylcarbamoyladenylate + diphosphate + H2O</text>
        <dbReference type="Rhea" id="RHEA:36407"/>
        <dbReference type="ChEBI" id="CHEBI:15377"/>
        <dbReference type="ChEBI" id="CHEBI:17544"/>
        <dbReference type="ChEBI" id="CHEBI:30616"/>
        <dbReference type="ChEBI" id="CHEBI:33019"/>
        <dbReference type="ChEBI" id="CHEBI:57926"/>
        <dbReference type="ChEBI" id="CHEBI:73682"/>
        <dbReference type="EC" id="2.7.7.87"/>
    </reaction>
</comment>
<dbReference type="Gene3D" id="3.40.50.11030">
    <property type="entry name" value="Threonylcarbamoyl-AMP synthase, C-terminal domain"/>
    <property type="match status" value="1"/>
</dbReference>
<evidence type="ECO:0000256" key="9">
    <source>
        <dbReference type="ARBA" id="ARBA00022741"/>
    </source>
</evidence>
<dbReference type="EMBL" id="BNAG01000003">
    <property type="protein sequence ID" value="GHE65314.1"/>
    <property type="molecule type" value="Genomic_DNA"/>
</dbReference>
<protein>
    <recommendedName>
        <fullName evidence="4 13">Threonylcarbamoyl-AMP synthase</fullName>
        <shortName evidence="13">TC-AMP synthase</shortName>
        <ecNumber evidence="3 13">2.7.7.87</ecNumber>
    </recommendedName>
    <alternativeName>
        <fullName evidence="11 13">L-threonylcarbamoyladenylate synthase</fullName>
    </alternativeName>
</protein>
<dbReference type="RefSeq" id="WP_189630168.1">
    <property type="nucleotide sequence ID" value="NZ_BNAG01000003.1"/>
</dbReference>